<keyword evidence="5" id="KW-0472">Membrane</keyword>
<dbReference type="SUPFAM" id="SSF55073">
    <property type="entry name" value="Nucleotide cyclase"/>
    <property type="match status" value="1"/>
</dbReference>
<comment type="catalytic activity">
    <reaction evidence="3">
        <text>2 GTP = 3',3'-c-di-GMP + 2 diphosphate</text>
        <dbReference type="Rhea" id="RHEA:24898"/>
        <dbReference type="ChEBI" id="CHEBI:33019"/>
        <dbReference type="ChEBI" id="CHEBI:37565"/>
        <dbReference type="ChEBI" id="CHEBI:58805"/>
        <dbReference type="EC" id="2.7.7.65"/>
    </reaction>
</comment>
<comment type="cofactor">
    <cofactor evidence="1">
        <name>Mg(2+)</name>
        <dbReference type="ChEBI" id="CHEBI:18420"/>
    </cofactor>
</comment>
<dbReference type="GO" id="GO:0052621">
    <property type="term" value="F:diguanylate cyclase activity"/>
    <property type="evidence" value="ECO:0007669"/>
    <property type="project" value="UniProtKB-EC"/>
</dbReference>
<keyword evidence="9" id="KW-1185">Reference proteome</keyword>
<organism evidence="8 9">
    <name type="scientific">Photobacterium ganghwense</name>
    <dbReference type="NCBI Taxonomy" id="320778"/>
    <lineage>
        <taxon>Bacteria</taxon>
        <taxon>Pseudomonadati</taxon>
        <taxon>Pseudomonadota</taxon>
        <taxon>Gammaproteobacteria</taxon>
        <taxon>Vibrionales</taxon>
        <taxon>Vibrionaceae</taxon>
        <taxon>Photobacterium</taxon>
    </lineage>
</organism>
<gene>
    <name evidence="8" type="ORF">ABT57_02575</name>
</gene>
<feature type="transmembrane region" description="Helical" evidence="5">
    <location>
        <begin position="454"/>
        <end position="470"/>
    </location>
</feature>
<name>A0A0J1HJ55_9GAMM</name>
<dbReference type="Proteomes" id="UP000035909">
    <property type="component" value="Unassembled WGS sequence"/>
</dbReference>
<dbReference type="Gene3D" id="1.25.40.10">
    <property type="entry name" value="Tetratricopeptide repeat domain"/>
    <property type="match status" value="2"/>
</dbReference>
<dbReference type="CDD" id="cd01949">
    <property type="entry name" value="GGDEF"/>
    <property type="match status" value="1"/>
</dbReference>
<dbReference type="FunFam" id="3.30.70.270:FF:000001">
    <property type="entry name" value="Diguanylate cyclase domain protein"/>
    <property type="match status" value="1"/>
</dbReference>
<keyword evidence="6" id="KW-0732">Signal</keyword>
<evidence type="ECO:0000256" key="6">
    <source>
        <dbReference type="SAM" id="SignalP"/>
    </source>
</evidence>
<dbReference type="STRING" id="320778.ABT57_02575"/>
<dbReference type="InterPro" id="IPR011990">
    <property type="entry name" value="TPR-like_helical_dom_sf"/>
</dbReference>
<dbReference type="Pfam" id="PF13424">
    <property type="entry name" value="TPR_12"/>
    <property type="match status" value="1"/>
</dbReference>
<evidence type="ECO:0000313" key="8">
    <source>
        <dbReference type="EMBL" id="KLV11630.1"/>
    </source>
</evidence>
<dbReference type="InterPro" id="IPR029787">
    <property type="entry name" value="Nucleotide_cyclase"/>
</dbReference>
<dbReference type="Gene3D" id="3.30.70.270">
    <property type="match status" value="1"/>
</dbReference>
<keyword evidence="4" id="KW-0175">Coiled coil</keyword>
<dbReference type="EC" id="2.7.7.65" evidence="2"/>
<feature type="domain" description="GGDEF" evidence="7">
    <location>
        <begin position="522"/>
        <end position="657"/>
    </location>
</feature>
<dbReference type="InterPro" id="IPR050469">
    <property type="entry name" value="Diguanylate_Cyclase"/>
</dbReference>
<feature type="coiled-coil region" evidence="4">
    <location>
        <begin position="424"/>
        <end position="451"/>
    </location>
</feature>
<dbReference type="PATRIC" id="fig|320778.3.peg.553"/>
<evidence type="ECO:0000256" key="5">
    <source>
        <dbReference type="SAM" id="Phobius"/>
    </source>
</evidence>
<feature type="signal peptide" evidence="6">
    <location>
        <begin position="1"/>
        <end position="29"/>
    </location>
</feature>
<dbReference type="AlphaFoldDB" id="A0A0J1HJ55"/>
<evidence type="ECO:0000259" key="7">
    <source>
        <dbReference type="PROSITE" id="PS50887"/>
    </source>
</evidence>
<dbReference type="SMART" id="SM00267">
    <property type="entry name" value="GGDEF"/>
    <property type="match status" value="1"/>
</dbReference>
<dbReference type="Pfam" id="PF13181">
    <property type="entry name" value="TPR_8"/>
    <property type="match status" value="1"/>
</dbReference>
<evidence type="ECO:0000313" key="9">
    <source>
        <dbReference type="Proteomes" id="UP000035909"/>
    </source>
</evidence>
<accession>A0A0J1HJ55</accession>
<dbReference type="RefSeq" id="WP_047883589.1">
    <property type="nucleotide sequence ID" value="NZ_LDOU01000002.1"/>
</dbReference>
<dbReference type="NCBIfam" id="TIGR00254">
    <property type="entry name" value="GGDEF"/>
    <property type="match status" value="1"/>
</dbReference>
<keyword evidence="5" id="KW-0812">Transmembrane</keyword>
<dbReference type="PANTHER" id="PTHR45138:SF9">
    <property type="entry name" value="DIGUANYLATE CYCLASE DGCM-RELATED"/>
    <property type="match status" value="1"/>
</dbReference>
<dbReference type="PROSITE" id="PS50887">
    <property type="entry name" value="GGDEF"/>
    <property type="match status" value="1"/>
</dbReference>
<dbReference type="SMART" id="SM00028">
    <property type="entry name" value="TPR"/>
    <property type="match status" value="4"/>
</dbReference>
<proteinExistence type="predicted"/>
<keyword evidence="5" id="KW-1133">Transmembrane helix</keyword>
<dbReference type="SUPFAM" id="SSF48452">
    <property type="entry name" value="TPR-like"/>
    <property type="match status" value="2"/>
</dbReference>
<evidence type="ECO:0000256" key="3">
    <source>
        <dbReference type="ARBA" id="ARBA00034247"/>
    </source>
</evidence>
<evidence type="ECO:0000256" key="1">
    <source>
        <dbReference type="ARBA" id="ARBA00001946"/>
    </source>
</evidence>
<dbReference type="Pfam" id="PF00990">
    <property type="entry name" value="GGDEF"/>
    <property type="match status" value="1"/>
</dbReference>
<feature type="chain" id="PRO_5005252929" description="diguanylate cyclase" evidence="6">
    <location>
        <begin position="30"/>
        <end position="664"/>
    </location>
</feature>
<dbReference type="EMBL" id="LDOU01000002">
    <property type="protein sequence ID" value="KLV11630.1"/>
    <property type="molecule type" value="Genomic_DNA"/>
</dbReference>
<protein>
    <recommendedName>
        <fullName evidence="2">diguanylate cyclase</fullName>
        <ecNumber evidence="2">2.7.7.65</ecNumber>
    </recommendedName>
</protein>
<dbReference type="InterPro" id="IPR043128">
    <property type="entry name" value="Rev_trsase/Diguanyl_cyclase"/>
</dbReference>
<dbReference type="OrthoDB" id="6191081at2"/>
<dbReference type="PANTHER" id="PTHR45138">
    <property type="entry name" value="REGULATORY COMPONENTS OF SENSORY TRANSDUCTION SYSTEM"/>
    <property type="match status" value="1"/>
</dbReference>
<reference evidence="8 9" key="1">
    <citation type="submission" date="2015-05" db="EMBL/GenBank/DDBJ databases">
        <title>Photobacterium galathea sp. nov.</title>
        <authorList>
            <person name="Machado H."/>
            <person name="Gram L."/>
        </authorList>
    </citation>
    <scope>NUCLEOTIDE SEQUENCE [LARGE SCALE GENOMIC DNA]</scope>
    <source>
        <strain evidence="8 9">DSM 22954</strain>
    </source>
</reference>
<sequence>MSSFQRLFSFSLKTILLFIFLNCSYSVSATVDANSTCLKDLSKKLDASEQQYLNFYLLSQIDPSAAIKLLPQSNNAVKAMPASLMAKALLLLGKLRIEQSGNGNRELANQYLEALDKLAAQSRSRWLKLEVEYREATILVDENEFALAQVKLKSVRDAALKQGHRHLYARSLKWLGNIDVDLGAYESALTNYERAYQTFEQCGDQQQLILILSNIASLYINMEEWHQADSYISRAFDRYDKEGSVHPIIESVLHINAAEIEQGLDNIQRRKMHVDRAIELSDKVSSLRVQLNALVNLSSYYLDTGNEEAALKAANQCFELASGYSGGNELNIALCHESLADNYLSSGWQELALEHGLTALSIYEAENDVLRKSRTYLTLAKIYESKGQFETALAFYKRFSEDNKKFLFDIRQKELYALQERFDANVNEKEIQLLKKEKELVELRLAEKKASEDILRLGTGLIIIVLYVMYRRYRMVTKRKRLLEKFNAELLTQTNQDALTGLHNRRFLEQWLNRQSKASFQYGYLVSVIDIDHFKKINDELGHQVGDEVLVEIANRLRKAVRKNDIVVRWGGEEFVLVMACQPEECDACLTRILDCVRSKDFELSCTDLPVTISMGAVYTNEPTQLSLYWSEMLVRADKALYEVKRSGRNGYQFSELEHEKRTP</sequence>
<evidence type="ECO:0000256" key="2">
    <source>
        <dbReference type="ARBA" id="ARBA00012528"/>
    </source>
</evidence>
<evidence type="ECO:0000256" key="4">
    <source>
        <dbReference type="SAM" id="Coils"/>
    </source>
</evidence>
<dbReference type="InterPro" id="IPR000160">
    <property type="entry name" value="GGDEF_dom"/>
</dbReference>
<comment type="caution">
    <text evidence="8">The sequence shown here is derived from an EMBL/GenBank/DDBJ whole genome shotgun (WGS) entry which is preliminary data.</text>
</comment>
<dbReference type="InterPro" id="IPR019734">
    <property type="entry name" value="TPR_rpt"/>
</dbReference>